<sequence length="89" mass="9640">MASSVSACLLSLFILFSTNISSGFPLQICARSPQTSKERQWEITSQTQPSLHSPFPSSLFSAPHTSSELTNKQHKALSSANVFGLITQV</sequence>
<evidence type="ECO:0000313" key="3">
    <source>
        <dbReference type="Proteomes" id="UP001201812"/>
    </source>
</evidence>
<dbReference type="Proteomes" id="UP001201812">
    <property type="component" value="Unassembled WGS sequence"/>
</dbReference>
<reference evidence="2" key="1">
    <citation type="submission" date="2022-01" db="EMBL/GenBank/DDBJ databases">
        <title>Genome Sequence Resource for Two Populations of Ditylenchus destructor, the Migratory Endoparasitic Phytonematode.</title>
        <authorList>
            <person name="Zhang H."/>
            <person name="Lin R."/>
            <person name="Xie B."/>
        </authorList>
    </citation>
    <scope>NUCLEOTIDE SEQUENCE</scope>
    <source>
        <strain evidence="2">BazhouSP</strain>
    </source>
</reference>
<gene>
    <name evidence="2" type="ORF">DdX_17413</name>
</gene>
<feature type="chain" id="PRO_5042200667" evidence="1">
    <location>
        <begin position="24"/>
        <end position="89"/>
    </location>
</feature>
<protein>
    <submittedName>
        <fullName evidence="2">Uncharacterized protein</fullName>
    </submittedName>
</protein>
<organism evidence="2 3">
    <name type="scientific">Ditylenchus destructor</name>
    <dbReference type="NCBI Taxonomy" id="166010"/>
    <lineage>
        <taxon>Eukaryota</taxon>
        <taxon>Metazoa</taxon>
        <taxon>Ecdysozoa</taxon>
        <taxon>Nematoda</taxon>
        <taxon>Chromadorea</taxon>
        <taxon>Rhabditida</taxon>
        <taxon>Tylenchina</taxon>
        <taxon>Tylenchomorpha</taxon>
        <taxon>Sphaerularioidea</taxon>
        <taxon>Anguinidae</taxon>
        <taxon>Anguininae</taxon>
        <taxon>Ditylenchus</taxon>
    </lineage>
</organism>
<feature type="signal peptide" evidence="1">
    <location>
        <begin position="1"/>
        <end position="23"/>
    </location>
</feature>
<dbReference type="EMBL" id="JAKKPZ010000185">
    <property type="protein sequence ID" value="KAI1699284.1"/>
    <property type="molecule type" value="Genomic_DNA"/>
</dbReference>
<keyword evidence="1" id="KW-0732">Signal</keyword>
<evidence type="ECO:0000256" key="1">
    <source>
        <dbReference type="SAM" id="SignalP"/>
    </source>
</evidence>
<dbReference type="AlphaFoldDB" id="A0AAD4MML7"/>
<accession>A0AAD4MML7</accession>
<comment type="caution">
    <text evidence="2">The sequence shown here is derived from an EMBL/GenBank/DDBJ whole genome shotgun (WGS) entry which is preliminary data.</text>
</comment>
<proteinExistence type="predicted"/>
<keyword evidence="3" id="KW-1185">Reference proteome</keyword>
<evidence type="ECO:0000313" key="2">
    <source>
        <dbReference type="EMBL" id="KAI1699284.1"/>
    </source>
</evidence>
<name>A0AAD4MML7_9BILA</name>